<feature type="transmembrane region" description="Helical" evidence="1">
    <location>
        <begin position="7"/>
        <end position="27"/>
    </location>
</feature>
<keyword evidence="1" id="KW-1133">Transmembrane helix</keyword>
<evidence type="ECO:0000313" key="3">
    <source>
        <dbReference type="RefSeq" id="XP_006813565.1"/>
    </source>
</evidence>
<sequence>MAALSKTAFNVFLVVMFLGISVSYLAYSIVVEPESFMFSYLAMTASSGKVSEIFNLPHSVASILMPKVDVSELESNKTITISTSETQEQLGPQYTSIRKGYLLPIHHYGSGPNFNFEHFRTATLFALYTNRTIVEKWFHTHRSQNSDTMGWKFLNETFDVNKLRKIVAVASIDEFKSKCNNTANTVIALASNRVDVEEMYQKHVELYEKEYGIFMQDWSQITVTANPKDVFNSLKNVGCVGIYMPRDFDSFKFPERSELLKQIDMHLIRPQRVREMAIAVNKVIFHNQPYMAVHFRTKTEEGCRGNYTNCDPDRVAAMKRSAISVSEDFHTLMSKRNISALYMALPNYAMKIPNVVTAEDIAALPSIAPVKDDNYVMSLVEQELCIRVEPQFYIYEYMPITTFAEDSSSNGNTAALWTNGVQLNLSQPDYHTSQRKEKTISEKKHMKNTNLTVLEVELKYTCMHNTTVNGPRSNG</sequence>
<keyword evidence="2" id="KW-1185">Reference proteome</keyword>
<gene>
    <name evidence="3" type="primary">LOC100372511</name>
</gene>
<dbReference type="GeneID" id="100372511"/>
<keyword evidence="1" id="KW-0812">Transmembrane</keyword>
<organism evidence="2 3">
    <name type="scientific">Saccoglossus kowalevskii</name>
    <name type="common">Acorn worm</name>
    <dbReference type="NCBI Taxonomy" id="10224"/>
    <lineage>
        <taxon>Eukaryota</taxon>
        <taxon>Metazoa</taxon>
        <taxon>Hemichordata</taxon>
        <taxon>Enteropneusta</taxon>
        <taxon>Harrimaniidae</taxon>
        <taxon>Saccoglossus</taxon>
    </lineage>
</organism>
<dbReference type="Proteomes" id="UP000694865">
    <property type="component" value="Unplaced"/>
</dbReference>
<evidence type="ECO:0000313" key="2">
    <source>
        <dbReference type="Proteomes" id="UP000694865"/>
    </source>
</evidence>
<keyword evidence="1" id="KW-0472">Membrane</keyword>
<proteinExistence type="predicted"/>
<protein>
    <submittedName>
        <fullName evidence="3">Uncharacterized protein LOC100372511</fullName>
    </submittedName>
</protein>
<reference evidence="3" key="1">
    <citation type="submission" date="2025-08" db="UniProtKB">
        <authorList>
            <consortium name="RefSeq"/>
        </authorList>
    </citation>
    <scope>IDENTIFICATION</scope>
    <source>
        <tissue evidence="3">Testes</tissue>
    </source>
</reference>
<dbReference type="RefSeq" id="XP_006813565.1">
    <property type="nucleotide sequence ID" value="XM_006813502.1"/>
</dbReference>
<evidence type="ECO:0000256" key="1">
    <source>
        <dbReference type="SAM" id="Phobius"/>
    </source>
</evidence>
<accession>A0ABM0M0M4</accession>
<name>A0ABM0M0M4_SACKO</name>
<dbReference type="CDD" id="cd11296">
    <property type="entry name" value="O-FucT_like"/>
    <property type="match status" value="1"/>
</dbReference>